<feature type="transmembrane region" description="Helical" evidence="2">
    <location>
        <begin position="147"/>
        <end position="163"/>
    </location>
</feature>
<dbReference type="Proteomes" id="UP000679307">
    <property type="component" value="Chromosome"/>
</dbReference>
<keyword evidence="2" id="KW-1133">Transmembrane helix</keyword>
<proteinExistence type="predicted"/>
<feature type="transmembrane region" description="Helical" evidence="2">
    <location>
        <begin position="205"/>
        <end position="224"/>
    </location>
</feature>
<feature type="transmembrane region" description="Helical" evidence="2">
    <location>
        <begin position="77"/>
        <end position="100"/>
    </location>
</feature>
<evidence type="ECO:0000256" key="1">
    <source>
        <dbReference type="SAM" id="MobiDB-lite"/>
    </source>
</evidence>
<feature type="domain" description="CAAX prenyl protease 2/Lysostaphin resistance protein A-like" evidence="3">
    <location>
        <begin position="116"/>
        <end position="213"/>
    </location>
</feature>
<keyword evidence="2" id="KW-0472">Membrane</keyword>
<feature type="region of interest" description="Disordered" evidence="1">
    <location>
        <begin position="257"/>
        <end position="278"/>
    </location>
</feature>
<evidence type="ECO:0000313" key="4">
    <source>
        <dbReference type="EMBL" id="QVT80241.1"/>
    </source>
</evidence>
<feature type="transmembrane region" description="Helical" evidence="2">
    <location>
        <begin position="47"/>
        <end position="65"/>
    </location>
</feature>
<dbReference type="EMBL" id="CP075371">
    <property type="protein sequence ID" value="QVT80241.1"/>
    <property type="molecule type" value="Genomic_DNA"/>
</dbReference>
<dbReference type="RefSeq" id="WP_214055820.1">
    <property type="nucleotide sequence ID" value="NZ_BAAAHS010000088.1"/>
</dbReference>
<feature type="transmembrane region" description="Helical" evidence="2">
    <location>
        <begin position="230"/>
        <end position="251"/>
    </location>
</feature>
<protein>
    <recommendedName>
        <fullName evidence="3">CAAX prenyl protease 2/Lysostaphin resistance protein A-like domain-containing protein</fullName>
    </recommendedName>
</protein>
<feature type="compositionally biased region" description="Polar residues" evidence="1">
    <location>
        <begin position="266"/>
        <end position="278"/>
    </location>
</feature>
<feature type="transmembrane region" description="Helical" evidence="2">
    <location>
        <begin position="12"/>
        <end position="35"/>
    </location>
</feature>
<evidence type="ECO:0000313" key="5">
    <source>
        <dbReference type="Proteomes" id="UP000679307"/>
    </source>
</evidence>
<evidence type="ECO:0000256" key="2">
    <source>
        <dbReference type="SAM" id="Phobius"/>
    </source>
</evidence>
<accession>A0ABX8EIC5</accession>
<name>A0ABX8EIC5_9ACTN</name>
<feature type="transmembrane region" description="Helical" evidence="2">
    <location>
        <begin position="175"/>
        <end position="193"/>
    </location>
</feature>
<organism evidence="4 5">
    <name type="scientific">Nocardioides aquaticus</name>
    <dbReference type="NCBI Taxonomy" id="160826"/>
    <lineage>
        <taxon>Bacteria</taxon>
        <taxon>Bacillati</taxon>
        <taxon>Actinomycetota</taxon>
        <taxon>Actinomycetes</taxon>
        <taxon>Propionibacteriales</taxon>
        <taxon>Nocardioidaceae</taxon>
        <taxon>Nocardioides</taxon>
    </lineage>
</organism>
<dbReference type="Pfam" id="PF02517">
    <property type="entry name" value="Rce1-like"/>
    <property type="match status" value="1"/>
</dbReference>
<sequence>MSALAQLVRRHPISAFAVLACLFGWMAYGLAFAGIGSNPENMPLGPAMAAFVVTSCQGRKALFAWGRTLRRWVASPWLYLVAVGAPIVLHVLIVAMNHVFGAPLPTADQLGAWPEVPVTFLAMLVLVGLGEEAGWTAFAAPMLLRRHGLWGAFAVLAPLRILWHLPLMMTGDMPVVLGLLGNAGFQLIVLQMMRRRGGAWTHAAVWHATLNAFGGAFFFTMVTGADKDRLGLMLGLIYALAALLTLVPALLRRGTDDPDAAEHPTTVASSMSVPTPRG</sequence>
<dbReference type="InterPro" id="IPR003675">
    <property type="entry name" value="Rce1/LyrA-like_dom"/>
</dbReference>
<gene>
    <name evidence="4" type="ORF">ENKNEFLB_02632</name>
</gene>
<evidence type="ECO:0000259" key="3">
    <source>
        <dbReference type="Pfam" id="PF02517"/>
    </source>
</evidence>
<keyword evidence="2" id="KW-0812">Transmembrane</keyword>
<reference evidence="4 5" key="1">
    <citation type="submission" date="2021-05" db="EMBL/GenBank/DDBJ databases">
        <title>Complete genome of Nocardioides aquaticus KCTC 9944T isolated from meromictic and hypersaline Ekho Lake, Antarctica.</title>
        <authorList>
            <person name="Hwang K."/>
            <person name="Kim K.M."/>
            <person name="Choe H."/>
        </authorList>
    </citation>
    <scope>NUCLEOTIDE SEQUENCE [LARGE SCALE GENOMIC DNA]</scope>
    <source>
        <strain evidence="4 5">KCTC 9944</strain>
    </source>
</reference>
<keyword evidence="5" id="KW-1185">Reference proteome</keyword>